<organism evidence="7 8">
    <name type="scientific">Ditylenchus dipsaci</name>
    <dbReference type="NCBI Taxonomy" id="166011"/>
    <lineage>
        <taxon>Eukaryota</taxon>
        <taxon>Metazoa</taxon>
        <taxon>Ecdysozoa</taxon>
        <taxon>Nematoda</taxon>
        <taxon>Chromadorea</taxon>
        <taxon>Rhabditida</taxon>
        <taxon>Tylenchina</taxon>
        <taxon>Tylenchomorpha</taxon>
        <taxon>Sphaerularioidea</taxon>
        <taxon>Anguinidae</taxon>
        <taxon>Anguininae</taxon>
        <taxon>Ditylenchus</taxon>
    </lineage>
</organism>
<feature type="transmembrane region" description="Helical" evidence="6">
    <location>
        <begin position="138"/>
        <end position="155"/>
    </location>
</feature>
<proteinExistence type="predicted"/>
<evidence type="ECO:0000313" key="7">
    <source>
        <dbReference type="Proteomes" id="UP000887574"/>
    </source>
</evidence>
<feature type="transmembrane region" description="Helical" evidence="6">
    <location>
        <begin position="352"/>
        <end position="371"/>
    </location>
</feature>
<dbReference type="Proteomes" id="UP000887574">
    <property type="component" value="Unplaced"/>
</dbReference>
<dbReference type="PANTHER" id="PTHR31154">
    <property type="entry name" value="MEMBRANE TRANSPORTER PROTEIN"/>
    <property type="match status" value="1"/>
</dbReference>
<dbReference type="GO" id="GO:0016020">
    <property type="term" value="C:membrane"/>
    <property type="evidence" value="ECO:0007669"/>
    <property type="project" value="UniProtKB-SubCell"/>
</dbReference>
<feature type="transmembrane region" description="Helical" evidence="6">
    <location>
        <begin position="194"/>
        <end position="211"/>
    </location>
</feature>
<feature type="transmembrane region" description="Helical" evidence="6">
    <location>
        <begin position="78"/>
        <end position="95"/>
    </location>
</feature>
<dbReference type="WBParaSite" id="jg14196">
    <property type="protein sequence ID" value="jg14196"/>
    <property type="gene ID" value="jg14196"/>
</dbReference>
<dbReference type="PANTHER" id="PTHR31154:SF4">
    <property type="entry name" value="MEMBRANE TRANSPORTER PROTEIN"/>
    <property type="match status" value="1"/>
</dbReference>
<dbReference type="InterPro" id="IPR002781">
    <property type="entry name" value="TM_pro_TauE-like"/>
</dbReference>
<feature type="transmembrane region" description="Helical" evidence="6">
    <location>
        <begin position="101"/>
        <end position="126"/>
    </location>
</feature>
<feature type="transmembrane region" description="Helical" evidence="6">
    <location>
        <begin position="274"/>
        <end position="290"/>
    </location>
</feature>
<evidence type="ECO:0000256" key="5">
    <source>
        <dbReference type="SAM" id="MobiDB-lite"/>
    </source>
</evidence>
<dbReference type="Pfam" id="PF01925">
    <property type="entry name" value="TauE"/>
    <property type="match status" value="1"/>
</dbReference>
<evidence type="ECO:0000256" key="1">
    <source>
        <dbReference type="ARBA" id="ARBA00004141"/>
    </source>
</evidence>
<protein>
    <submittedName>
        <fullName evidence="8">Uncharacterized protein</fullName>
    </submittedName>
</protein>
<keyword evidence="3 6" id="KW-1133">Transmembrane helix</keyword>
<evidence type="ECO:0000256" key="2">
    <source>
        <dbReference type="ARBA" id="ARBA00022692"/>
    </source>
</evidence>
<accession>A0A915CZF0</accession>
<reference evidence="8" key="1">
    <citation type="submission" date="2022-11" db="UniProtKB">
        <authorList>
            <consortium name="WormBaseParasite"/>
        </authorList>
    </citation>
    <scope>IDENTIFICATION</scope>
</reference>
<evidence type="ECO:0000256" key="3">
    <source>
        <dbReference type="ARBA" id="ARBA00022989"/>
    </source>
</evidence>
<name>A0A915CZF0_9BILA</name>
<dbReference type="AlphaFoldDB" id="A0A915CZF0"/>
<evidence type="ECO:0000256" key="6">
    <source>
        <dbReference type="SAM" id="Phobius"/>
    </source>
</evidence>
<comment type="subcellular location">
    <subcellularLocation>
        <location evidence="1">Membrane</location>
        <topology evidence="1">Multi-pass membrane protein</topology>
    </subcellularLocation>
</comment>
<feature type="transmembrane region" description="Helical" evidence="6">
    <location>
        <begin position="302"/>
        <end position="321"/>
    </location>
</feature>
<evidence type="ECO:0000313" key="8">
    <source>
        <dbReference type="WBParaSite" id="jg14196"/>
    </source>
</evidence>
<feature type="transmembrane region" description="Helical" evidence="6">
    <location>
        <begin position="328"/>
        <end position="346"/>
    </location>
</feature>
<keyword evidence="4 6" id="KW-0472">Membrane</keyword>
<evidence type="ECO:0000256" key="4">
    <source>
        <dbReference type="ARBA" id="ARBA00023136"/>
    </source>
</evidence>
<keyword evidence="2 6" id="KW-0812">Transmembrane</keyword>
<keyword evidence="7" id="KW-1185">Reference proteome</keyword>
<feature type="compositionally biased region" description="Low complexity" evidence="5">
    <location>
        <begin position="20"/>
        <end position="35"/>
    </location>
</feature>
<feature type="transmembrane region" description="Helical" evidence="6">
    <location>
        <begin position="231"/>
        <end position="262"/>
    </location>
</feature>
<feature type="transmembrane region" description="Helical" evidence="6">
    <location>
        <begin position="161"/>
        <end position="182"/>
    </location>
</feature>
<sequence>MDKVHISNQGYSATTTNGLNSSQSIDSSTDSSIPSNSKWKRFFKKYFLEGQKLDKEHELRLQECDAKDLPFVDRYRKYIAFAVPFVFMHIVWWTLAFRYNIFRATIAGATSEGGGAVAFPVMVLLLHIDSTVARDFSLMIQSCGMTSASFTILFMKVQLEWHSILFCTLGSTFGIILGLQYVDQLLDGPTKKMLFVSIWFSFAISLYILNTQKKRVTYSRISNFNWWKACVLLVAGFVGGLCSAFAGSGVDICSFSILTLLFRVSEKVATPTSIILMAANTVIGFFWRQLIMTEVSDLAWEYFQVAVPVVVICAPFGAFISSHLHRQVLASLVYILEVVSLIGFLITSPPLTLVGVGASIIFFSFFFFLAVSKFGEKLHQNTPAETTGITEDNIQRKHELPSDVLSQPSTA</sequence>
<feature type="region of interest" description="Disordered" evidence="5">
    <location>
        <begin position="15"/>
        <end position="35"/>
    </location>
</feature>